<feature type="region of interest" description="Disordered" evidence="1">
    <location>
        <begin position="1"/>
        <end position="48"/>
    </location>
</feature>
<gene>
    <name evidence="2" type="ORF">TRIP_B200179</name>
</gene>
<reference evidence="2" key="1">
    <citation type="submission" date="2018-07" db="EMBL/GenBank/DDBJ databases">
        <authorList>
            <consortium name="Genoscope - CEA"/>
            <person name="William W."/>
        </authorList>
    </citation>
    <scope>NUCLEOTIDE SEQUENCE</scope>
    <source>
        <strain evidence="2">IK1</strain>
    </source>
</reference>
<dbReference type="EMBL" id="UPXX01000013">
    <property type="protein sequence ID" value="VBB42040.1"/>
    <property type="molecule type" value="Genomic_DNA"/>
</dbReference>
<sequence>MSVAEGNQVPSSFLSQGTAALSSGRVQSNKERFHKQAGRQTSPLPLVP</sequence>
<accession>A0A653A1Y5</accession>
<proteinExistence type="predicted"/>
<dbReference type="AlphaFoldDB" id="A0A653A1Y5"/>
<feature type="compositionally biased region" description="Polar residues" evidence="1">
    <location>
        <begin position="8"/>
        <end position="27"/>
    </location>
</feature>
<evidence type="ECO:0000313" key="2">
    <source>
        <dbReference type="EMBL" id="VBB42040.1"/>
    </source>
</evidence>
<feature type="compositionally biased region" description="Polar residues" evidence="1">
    <location>
        <begin position="38"/>
        <end position="48"/>
    </location>
</feature>
<name>A0A653A1Y5_UNCDX</name>
<organism evidence="2">
    <name type="scientific">Uncultured Desulfatiglans sp</name>
    <dbReference type="NCBI Taxonomy" id="1748965"/>
    <lineage>
        <taxon>Bacteria</taxon>
        <taxon>Pseudomonadati</taxon>
        <taxon>Thermodesulfobacteriota</taxon>
        <taxon>Desulfobacteria</taxon>
        <taxon>Desulfatiglandales</taxon>
        <taxon>Desulfatiglandaceae</taxon>
        <taxon>Desulfatiglans</taxon>
        <taxon>environmental samples</taxon>
    </lineage>
</organism>
<protein>
    <submittedName>
        <fullName evidence="2">Uncharacterized protein</fullName>
    </submittedName>
</protein>
<evidence type="ECO:0000256" key="1">
    <source>
        <dbReference type="SAM" id="MobiDB-lite"/>
    </source>
</evidence>